<dbReference type="Pfam" id="PF08281">
    <property type="entry name" value="Sigma70_r4_2"/>
    <property type="match status" value="1"/>
</dbReference>
<dbReference type="SUPFAM" id="SSF88946">
    <property type="entry name" value="Sigma2 domain of RNA polymerase sigma factors"/>
    <property type="match status" value="1"/>
</dbReference>
<dbReference type="InterPro" id="IPR039425">
    <property type="entry name" value="RNA_pol_sigma-70-like"/>
</dbReference>
<dbReference type="Gene3D" id="1.10.1740.10">
    <property type="match status" value="1"/>
</dbReference>
<dbReference type="PANTHER" id="PTHR43133:SF46">
    <property type="entry name" value="RNA POLYMERASE SIGMA-70 FACTOR ECF SUBFAMILY"/>
    <property type="match status" value="1"/>
</dbReference>
<dbReference type="InterPro" id="IPR013324">
    <property type="entry name" value="RNA_pol_sigma_r3/r4-like"/>
</dbReference>
<dbReference type="InterPro" id="IPR014327">
    <property type="entry name" value="RNA_pol_sigma70_bacteroid"/>
</dbReference>
<dbReference type="EMBL" id="MCAQ01000029">
    <property type="protein sequence ID" value="RKF31019.1"/>
    <property type="molecule type" value="Genomic_DNA"/>
</dbReference>
<keyword evidence="3" id="KW-0731">Sigma factor</keyword>
<dbReference type="AlphaFoldDB" id="A0A420FDL8"/>
<dbReference type="InterPro" id="IPR036388">
    <property type="entry name" value="WH-like_DNA-bd_sf"/>
</dbReference>
<feature type="domain" description="RNA polymerase sigma factor 70 region 4 type 2" evidence="5">
    <location>
        <begin position="106"/>
        <end position="149"/>
    </location>
</feature>
<dbReference type="GO" id="GO:0003677">
    <property type="term" value="F:DNA binding"/>
    <property type="evidence" value="ECO:0007669"/>
    <property type="project" value="InterPro"/>
</dbReference>
<organism evidence="6 7">
    <name type="scientific">Sphingobacterium siyangense</name>
    <dbReference type="NCBI Taxonomy" id="459529"/>
    <lineage>
        <taxon>Bacteria</taxon>
        <taxon>Pseudomonadati</taxon>
        <taxon>Bacteroidota</taxon>
        <taxon>Sphingobacteriia</taxon>
        <taxon>Sphingobacteriales</taxon>
        <taxon>Sphingobacteriaceae</taxon>
        <taxon>Sphingobacterium</taxon>
    </lineage>
</organism>
<protein>
    <recommendedName>
        <fullName evidence="5">RNA polymerase sigma factor 70 region 4 type 2 domain-containing protein</fullName>
    </recommendedName>
</protein>
<proteinExistence type="inferred from homology"/>
<keyword evidence="4" id="KW-0804">Transcription</keyword>
<name>A0A420FDL8_9SPHI</name>
<dbReference type="CDD" id="cd06171">
    <property type="entry name" value="Sigma70_r4"/>
    <property type="match status" value="1"/>
</dbReference>
<sequence>MTTFDDIFKSYFVQLCTFAYPFVKSEEIAKDIVHDAYMVFIDNPLLLEKDPLVQKSYLYTTVKNLSMNHQRKNRLEEKYTNSLGNYDLADVDLMKGLIESEVIGTLHRELDALPERCQHVCRLIYMEGKKYEEVASEMQISVNTVKSQRILALRILRKKLTSFFFFTSIITLILSYLLIF</sequence>
<evidence type="ECO:0000256" key="4">
    <source>
        <dbReference type="ARBA" id="ARBA00023163"/>
    </source>
</evidence>
<accession>A0A420FDL8</accession>
<dbReference type="GO" id="GO:0006352">
    <property type="term" value="P:DNA-templated transcription initiation"/>
    <property type="evidence" value="ECO:0007669"/>
    <property type="project" value="InterPro"/>
</dbReference>
<evidence type="ECO:0000256" key="2">
    <source>
        <dbReference type="ARBA" id="ARBA00023015"/>
    </source>
</evidence>
<reference evidence="6 7" key="1">
    <citation type="submission" date="2016-07" db="EMBL/GenBank/DDBJ databases">
        <title>Genome analysis of Sphingobacterium siyangense T12B17.</title>
        <authorList>
            <person name="Xu D."/>
            <person name="Su Y."/>
            <person name="Zheng S."/>
        </authorList>
    </citation>
    <scope>NUCLEOTIDE SEQUENCE [LARGE SCALE GENOMIC DNA]</scope>
    <source>
        <strain evidence="6 7">T12B17</strain>
    </source>
</reference>
<dbReference type="PANTHER" id="PTHR43133">
    <property type="entry name" value="RNA POLYMERASE ECF-TYPE SIGMA FACTO"/>
    <property type="match status" value="1"/>
</dbReference>
<comment type="similarity">
    <text evidence="1">Belongs to the sigma-70 factor family. ECF subfamily.</text>
</comment>
<dbReference type="InterPro" id="IPR014284">
    <property type="entry name" value="RNA_pol_sigma-70_dom"/>
</dbReference>
<evidence type="ECO:0000313" key="7">
    <source>
        <dbReference type="Proteomes" id="UP000286402"/>
    </source>
</evidence>
<dbReference type="GO" id="GO:0016987">
    <property type="term" value="F:sigma factor activity"/>
    <property type="evidence" value="ECO:0007669"/>
    <property type="project" value="UniProtKB-KW"/>
</dbReference>
<evidence type="ECO:0000259" key="5">
    <source>
        <dbReference type="Pfam" id="PF08281"/>
    </source>
</evidence>
<dbReference type="InterPro" id="IPR013249">
    <property type="entry name" value="RNA_pol_sigma70_r4_t2"/>
</dbReference>
<dbReference type="Proteomes" id="UP000286402">
    <property type="component" value="Unassembled WGS sequence"/>
</dbReference>
<gene>
    <name evidence="6" type="ORF">BCY89_19050</name>
</gene>
<keyword evidence="2" id="KW-0805">Transcription regulation</keyword>
<comment type="caution">
    <text evidence="6">The sequence shown here is derived from an EMBL/GenBank/DDBJ whole genome shotgun (WGS) entry which is preliminary data.</text>
</comment>
<evidence type="ECO:0000313" key="6">
    <source>
        <dbReference type="EMBL" id="RKF31019.1"/>
    </source>
</evidence>
<dbReference type="NCBIfam" id="TIGR02985">
    <property type="entry name" value="Sig70_bacteroi1"/>
    <property type="match status" value="1"/>
</dbReference>
<keyword evidence="7" id="KW-1185">Reference proteome</keyword>
<dbReference type="SUPFAM" id="SSF88659">
    <property type="entry name" value="Sigma3 and sigma4 domains of RNA polymerase sigma factors"/>
    <property type="match status" value="1"/>
</dbReference>
<evidence type="ECO:0000256" key="3">
    <source>
        <dbReference type="ARBA" id="ARBA00023082"/>
    </source>
</evidence>
<dbReference type="InterPro" id="IPR013325">
    <property type="entry name" value="RNA_pol_sigma_r2"/>
</dbReference>
<dbReference type="Gene3D" id="1.10.10.10">
    <property type="entry name" value="Winged helix-like DNA-binding domain superfamily/Winged helix DNA-binding domain"/>
    <property type="match status" value="1"/>
</dbReference>
<dbReference type="RefSeq" id="WP_120336444.1">
    <property type="nucleotide sequence ID" value="NZ_CP070350.1"/>
</dbReference>
<dbReference type="NCBIfam" id="TIGR02937">
    <property type="entry name" value="sigma70-ECF"/>
    <property type="match status" value="1"/>
</dbReference>
<evidence type="ECO:0000256" key="1">
    <source>
        <dbReference type="ARBA" id="ARBA00010641"/>
    </source>
</evidence>